<keyword evidence="1" id="KW-0812">Transmembrane</keyword>
<keyword evidence="1" id="KW-0472">Membrane</keyword>
<protein>
    <submittedName>
        <fullName evidence="2">Uncharacterized protein</fullName>
    </submittedName>
</protein>
<sequence>MFYWLNIVVPVVELCLFLVAGFFWLQNQTFRVSVDADRFEITNPISKSASFSVPTREIVEIKKNQHKHSNTSTIMMYMKGGERIQISQNHHFSRGKLYAALAKANPSISLPKSAYRFKQV</sequence>
<comment type="caution">
    <text evidence="2">The sequence shown here is derived from an EMBL/GenBank/DDBJ whole genome shotgun (WGS) entry which is preliminary data.</text>
</comment>
<dbReference type="EMBL" id="FXUG01000020">
    <property type="protein sequence ID" value="SMP75879.1"/>
    <property type="molecule type" value="Genomic_DNA"/>
</dbReference>
<organism evidence="2 3">
    <name type="scientific">Neorhodopirellula lusitana</name>
    <dbReference type="NCBI Taxonomy" id="445327"/>
    <lineage>
        <taxon>Bacteria</taxon>
        <taxon>Pseudomonadati</taxon>
        <taxon>Planctomycetota</taxon>
        <taxon>Planctomycetia</taxon>
        <taxon>Pirellulales</taxon>
        <taxon>Pirellulaceae</taxon>
        <taxon>Neorhodopirellula</taxon>
    </lineage>
</organism>
<evidence type="ECO:0000256" key="1">
    <source>
        <dbReference type="SAM" id="Phobius"/>
    </source>
</evidence>
<evidence type="ECO:0000313" key="3">
    <source>
        <dbReference type="Proteomes" id="UP001158067"/>
    </source>
</evidence>
<keyword evidence="3" id="KW-1185">Reference proteome</keyword>
<keyword evidence="1" id="KW-1133">Transmembrane helix</keyword>
<accession>A0ABY1QNP5</accession>
<name>A0ABY1QNP5_9BACT</name>
<gene>
    <name evidence="2" type="ORF">SAMN06265222_12035</name>
</gene>
<proteinExistence type="predicted"/>
<feature type="transmembrane region" description="Helical" evidence="1">
    <location>
        <begin position="6"/>
        <end position="25"/>
    </location>
</feature>
<evidence type="ECO:0000313" key="2">
    <source>
        <dbReference type="EMBL" id="SMP75879.1"/>
    </source>
</evidence>
<dbReference type="Proteomes" id="UP001158067">
    <property type="component" value="Unassembled WGS sequence"/>
</dbReference>
<reference evidence="2 3" key="1">
    <citation type="submission" date="2017-05" db="EMBL/GenBank/DDBJ databases">
        <authorList>
            <person name="Varghese N."/>
            <person name="Submissions S."/>
        </authorList>
    </citation>
    <scope>NUCLEOTIDE SEQUENCE [LARGE SCALE GENOMIC DNA]</scope>
    <source>
        <strain evidence="2 3">DSM 25457</strain>
    </source>
</reference>